<gene>
    <name evidence="1" type="ORF">FEV53_10265</name>
</gene>
<dbReference type="Proteomes" id="UP000318590">
    <property type="component" value="Unassembled WGS sequence"/>
</dbReference>
<dbReference type="RefSeq" id="WP_142834728.1">
    <property type="nucleotide sequence ID" value="NZ_VFSV01000015.1"/>
</dbReference>
<reference evidence="1 2" key="1">
    <citation type="submission" date="2019-06" db="EMBL/GenBank/DDBJ databases">
        <title>Paenimaribius caenipelagi gen. nov., sp. nov., isolated from a tidal flat.</title>
        <authorList>
            <person name="Yoon J.-H."/>
        </authorList>
    </citation>
    <scope>NUCLEOTIDE SEQUENCE [LARGE SCALE GENOMIC DNA]</scope>
    <source>
        <strain evidence="1 2">JBTF-M29</strain>
    </source>
</reference>
<evidence type="ECO:0000313" key="1">
    <source>
        <dbReference type="EMBL" id="TRD19819.1"/>
    </source>
</evidence>
<keyword evidence="2" id="KW-1185">Reference proteome</keyword>
<dbReference type="AlphaFoldDB" id="A0A547Q0D2"/>
<evidence type="ECO:0000313" key="2">
    <source>
        <dbReference type="Proteomes" id="UP000318590"/>
    </source>
</evidence>
<comment type="caution">
    <text evidence="1">The sequence shown here is derived from an EMBL/GenBank/DDBJ whole genome shotgun (WGS) entry which is preliminary data.</text>
</comment>
<organism evidence="1 2">
    <name type="scientific">Palleronia caenipelagi</name>
    <dbReference type="NCBI Taxonomy" id="2489174"/>
    <lineage>
        <taxon>Bacteria</taxon>
        <taxon>Pseudomonadati</taxon>
        <taxon>Pseudomonadota</taxon>
        <taxon>Alphaproteobacteria</taxon>
        <taxon>Rhodobacterales</taxon>
        <taxon>Roseobacteraceae</taxon>
        <taxon>Palleronia</taxon>
    </lineage>
</organism>
<name>A0A547Q0D2_9RHOB</name>
<sequence length="86" mass="8784">MTDRFKDYSSGLESPATELIEITPDDSAVLPVCVRGLNVAQSGSVRVETVGGSLATIYVVAGGAFPVRVARVLATGTTATGIVGMI</sequence>
<dbReference type="OrthoDB" id="7916272at2"/>
<dbReference type="EMBL" id="VFSV01000015">
    <property type="protein sequence ID" value="TRD19819.1"/>
    <property type="molecule type" value="Genomic_DNA"/>
</dbReference>
<protein>
    <submittedName>
        <fullName evidence="1">Uncharacterized protein</fullName>
    </submittedName>
</protein>
<accession>A0A547Q0D2</accession>
<proteinExistence type="predicted"/>